<dbReference type="eggNOG" id="ENOG50330RP">
    <property type="taxonomic scope" value="Bacteria"/>
</dbReference>
<dbReference type="EMBL" id="CP002446">
    <property type="protein sequence ID" value="ADV27532.1"/>
    <property type="molecule type" value="Genomic_DNA"/>
</dbReference>
<gene>
    <name evidence="1" type="ordered locus">Psesu_1690</name>
</gene>
<evidence type="ECO:0000313" key="1">
    <source>
        <dbReference type="EMBL" id="ADV27532.1"/>
    </source>
</evidence>
<dbReference type="Pfam" id="PF11159">
    <property type="entry name" value="DUF2939"/>
    <property type="match status" value="1"/>
</dbReference>
<protein>
    <submittedName>
        <fullName evidence="1">Putative secreted protein</fullName>
    </submittedName>
</protein>
<dbReference type="KEGG" id="psu:Psesu_1690"/>
<dbReference type="InterPro" id="IPR021330">
    <property type="entry name" value="DUF2939"/>
</dbReference>
<sequence>MAAMPVPSRKSRWRLPLVGAGLLLVLLAAWIAAGPWLAVRGIADALERRDSTALARHVDFPRLQANLRAQVQDRMVRAAGADVASHPLGALALAAAGSVAGAGVELAATPQGVAALLQGHVLWQRVRGRDRGSSEGWSVEPARPLRDARLSYESLSRATVTVQHAPGNTSVWVLQRQGLHWRLVDVRLPGDPAAPPPA</sequence>
<dbReference type="AlphaFoldDB" id="E6WTN3"/>
<organism evidence="1 2">
    <name type="scientific">Pseudoxanthomonas suwonensis (strain 11-1)</name>
    <dbReference type="NCBI Taxonomy" id="743721"/>
    <lineage>
        <taxon>Bacteria</taxon>
        <taxon>Pseudomonadati</taxon>
        <taxon>Pseudomonadota</taxon>
        <taxon>Gammaproteobacteria</taxon>
        <taxon>Lysobacterales</taxon>
        <taxon>Lysobacteraceae</taxon>
        <taxon>Pseudoxanthomonas</taxon>
    </lineage>
</organism>
<proteinExistence type="predicted"/>
<accession>E6WTN3</accession>
<reference evidence="1 2" key="1">
    <citation type="submission" date="2011-01" db="EMBL/GenBank/DDBJ databases">
        <title>Complete sequence of Pseudoxanthomonas suwonensis 11-1.</title>
        <authorList>
            <consortium name="US DOE Joint Genome Institute"/>
            <person name="Lucas S."/>
            <person name="Copeland A."/>
            <person name="Lapidus A."/>
            <person name="Cheng J.-F."/>
            <person name="Goodwin L."/>
            <person name="Pitluck S."/>
            <person name="Teshima H."/>
            <person name="Detter J.C."/>
            <person name="Han C."/>
            <person name="Tapia R."/>
            <person name="Land M."/>
            <person name="Hauser L."/>
            <person name="Kyrpides N."/>
            <person name="Ivanova N."/>
            <person name="Ovchinnikova G."/>
            <person name="Siebers A.K."/>
            <person name="Allgaier M."/>
            <person name="Thelen M.P."/>
            <person name="Hugenholtz P."/>
            <person name="Gladden J."/>
            <person name="Woyke T."/>
        </authorList>
    </citation>
    <scope>NUCLEOTIDE SEQUENCE [LARGE SCALE GENOMIC DNA]</scope>
    <source>
        <strain evidence="2">11-1</strain>
    </source>
</reference>
<dbReference type="STRING" id="743721.Psesu_1690"/>
<name>E6WTN3_PSEUU</name>
<keyword evidence="2" id="KW-1185">Reference proteome</keyword>
<evidence type="ECO:0000313" key="2">
    <source>
        <dbReference type="Proteomes" id="UP000008632"/>
    </source>
</evidence>
<dbReference type="Proteomes" id="UP000008632">
    <property type="component" value="Chromosome"/>
</dbReference>
<dbReference type="HOGENOM" id="CLU_089890_1_0_6"/>